<dbReference type="WBParaSite" id="Smp_194290.1">
    <property type="protein sequence ID" value="Smp_194290.1"/>
    <property type="gene ID" value="Smp_194290"/>
</dbReference>
<evidence type="ECO:0000313" key="2">
    <source>
        <dbReference type="WBParaSite" id="Smp_194290.1"/>
    </source>
</evidence>
<evidence type="ECO:0000313" key="1">
    <source>
        <dbReference type="Proteomes" id="UP000008854"/>
    </source>
</evidence>
<dbReference type="GeneID" id="8349963"/>
<protein>
    <submittedName>
        <fullName evidence="2">Uncharacterized protein</fullName>
    </submittedName>
</protein>
<dbReference type="HOGENOM" id="CLU_2076037_0_0_1"/>
<dbReference type="CTD" id="8349963"/>
<dbReference type="KEGG" id="smm:Smp_194290"/>
<name>G4M1S1_SCHMA</name>
<reference evidence="2" key="2">
    <citation type="submission" date="2018-12" db="UniProtKB">
        <authorList>
            <consortium name="WormBaseParasite"/>
        </authorList>
    </citation>
    <scope>IDENTIFICATION</scope>
    <source>
        <strain evidence="2">Puerto Rican</strain>
    </source>
</reference>
<proteinExistence type="predicted"/>
<dbReference type="RefSeq" id="XP_018647404.1">
    <property type="nucleotide sequence ID" value="XM_018790587.1"/>
</dbReference>
<keyword evidence="1" id="KW-1185">Reference proteome</keyword>
<sequence length="118" mass="13134">MSKNALPVFPFDILLELCEQIIPLNLVLQQVTRLGTINHNTQEIGSCLSVPPSFQSPKPLSNSFVHFLKDVSRSAISPKTPITFPRLPDNFSGVLKIELLAQFVNSLDRSCTYIPKVL</sequence>
<organism evidence="1 2">
    <name type="scientific">Schistosoma mansoni</name>
    <name type="common">Blood fluke</name>
    <dbReference type="NCBI Taxonomy" id="6183"/>
    <lineage>
        <taxon>Eukaryota</taxon>
        <taxon>Metazoa</taxon>
        <taxon>Spiralia</taxon>
        <taxon>Lophotrochozoa</taxon>
        <taxon>Platyhelminthes</taxon>
        <taxon>Trematoda</taxon>
        <taxon>Digenea</taxon>
        <taxon>Strigeidida</taxon>
        <taxon>Schistosomatoidea</taxon>
        <taxon>Schistosomatidae</taxon>
        <taxon>Schistosoma</taxon>
    </lineage>
</organism>
<dbReference type="InParanoid" id="G4M1S1"/>
<reference evidence="1" key="1">
    <citation type="journal article" date="2012" name="PLoS Negl. Trop. Dis.">
        <title>A systematically improved high quality genome and transcriptome of the human blood fluke Schistosoma mansoni.</title>
        <authorList>
            <person name="Protasio A.V."/>
            <person name="Tsai I.J."/>
            <person name="Babbage A."/>
            <person name="Nichol S."/>
            <person name="Hunt M."/>
            <person name="Aslett M.A."/>
            <person name="De Silva N."/>
            <person name="Velarde G.S."/>
            <person name="Anderson T.J."/>
            <person name="Clark R.C."/>
            <person name="Davidson C."/>
            <person name="Dillon G.P."/>
            <person name="Holroyd N.E."/>
            <person name="LoVerde P.T."/>
            <person name="Lloyd C."/>
            <person name="McQuillan J."/>
            <person name="Oliveira G."/>
            <person name="Otto T.D."/>
            <person name="Parker-Manuel S.J."/>
            <person name="Quail M.A."/>
            <person name="Wilson R.A."/>
            <person name="Zerlotini A."/>
            <person name="Dunne D.W."/>
            <person name="Berriman M."/>
        </authorList>
    </citation>
    <scope>NUCLEOTIDE SEQUENCE [LARGE SCALE GENOMIC DNA]</scope>
    <source>
        <strain evidence="1">Puerto Rican</strain>
    </source>
</reference>
<dbReference type="Proteomes" id="UP000008854">
    <property type="component" value="Unassembled WGS sequence"/>
</dbReference>
<dbReference type="AlphaFoldDB" id="G4M1S1"/>
<accession>G4M1S1</accession>